<keyword evidence="2" id="KW-1185">Reference proteome</keyword>
<gene>
    <name evidence="1" type="ORF">SCALIN_C13_0121</name>
</gene>
<dbReference type="EMBL" id="BAOS01000013">
    <property type="protein sequence ID" value="GAX60608.1"/>
    <property type="molecule type" value="Genomic_DNA"/>
</dbReference>
<evidence type="ECO:0000313" key="2">
    <source>
        <dbReference type="Proteomes" id="UP000218542"/>
    </source>
</evidence>
<dbReference type="Proteomes" id="UP000218542">
    <property type="component" value="Unassembled WGS sequence"/>
</dbReference>
<dbReference type="AlphaFoldDB" id="A0A286TXJ3"/>
<proteinExistence type="predicted"/>
<sequence>MKFVKNAVPSFDKQGVTGSSPVSPILSYKELGQVVGKAILKGDHFVTKIIEGYW</sequence>
<name>A0A286TXJ3_9BACT</name>
<dbReference type="GO" id="GO:0016853">
    <property type="term" value="F:isomerase activity"/>
    <property type="evidence" value="ECO:0007669"/>
    <property type="project" value="UniProtKB-KW"/>
</dbReference>
<comment type="caution">
    <text evidence="1">The sequence shown here is derived from an EMBL/GenBank/DDBJ whole genome shotgun (WGS) entry which is preliminary data.</text>
</comment>
<protein>
    <submittedName>
        <fullName evidence="1">Glucose-6-phosphate isomerase</fullName>
    </submittedName>
</protein>
<organism evidence="1 2">
    <name type="scientific">Candidatus Scalindua japonica</name>
    <dbReference type="NCBI Taxonomy" id="1284222"/>
    <lineage>
        <taxon>Bacteria</taxon>
        <taxon>Pseudomonadati</taxon>
        <taxon>Planctomycetota</taxon>
        <taxon>Candidatus Brocadiia</taxon>
        <taxon>Candidatus Brocadiales</taxon>
        <taxon>Candidatus Scalinduaceae</taxon>
        <taxon>Candidatus Scalindua</taxon>
    </lineage>
</organism>
<evidence type="ECO:0000313" key="1">
    <source>
        <dbReference type="EMBL" id="GAX60608.1"/>
    </source>
</evidence>
<keyword evidence="1" id="KW-0413">Isomerase</keyword>
<accession>A0A286TXJ3</accession>
<reference evidence="2" key="1">
    <citation type="journal article" date="2017" name="Environ. Microbiol. Rep.">
        <title>Genetic Diversity of Marine Anaerobic Ammonium-Oxidizing Bacteria as Revealed by Genomic and Proteomic Analyses of 'Candidatus Scalindua japonica'.</title>
        <authorList>
            <person name="Oshiki M."/>
            <person name="Mizuto K."/>
            <person name="Kimura Z."/>
            <person name="Kindaichi T."/>
            <person name="Satoh H."/>
            <person name="Okabe S."/>
        </authorList>
    </citation>
    <scope>NUCLEOTIDE SEQUENCE [LARGE SCALE GENOMIC DNA]</scope>
    <source>
        <strain evidence="2">husup-a2</strain>
    </source>
</reference>